<keyword evidence="2" id="KW-1185">Reference proteome</keyword>
<sequence>MQLRKPFGGQPLVVLFNKLIDIIAIHLQSPDLGQKHNLVEHRLSDSSMSHSTTLADQSFFQAEVRVLLVTPSHAFSIILKQESGGDISNIL</sequence>
<gene>
    <name evidence="1" type="ORF">AVEN_104343_1</name>
</gene>
<accession>A0A4Y2BV82</accession>
<organism evidence="1 2">
    <name type="scientific">Araneus ventricosus</name>
    <name type="common">Orbweaver spider</name>
    <name type="synonym">Epeira ventricosa</name>
    <dbReference type="NCBI Taxonomy" id="182803"/>
    <lineage>
        <taxon>Eukaryota</taxon>
        <taxon>Metazoa</taxon>
        <taxon>Ecdysozoa</taxon>
        <taxon>Arthropoda</taxon>
        <taxon>Chelicerata</taxon>
        <taxon>Arachnida</taxon>
        <taxon>Araneae</taxon>
        <taxon>Araneomorphae</taxon>
        <taxon>Entelegynae</taxon>
        <taxon>Araneoidea</taxon>
        <taxon>Araneidae</taxon>
        <taxon>Araneus</taxon>
    </lineage>
</organism>
<evidence type="ECO:0000313" key="1">
    <source>
        <dbReference type="EMBL" id="GBL96112.1"/>
    </source>
</evidence>
<proteinExistence type="predicted"/>
<evidence type="ECO:0000313" key="2">
    <source>
        <dbReference type="Proteomes" id="UP000499080"/>
    </source>
</evidence>
<dbReference type="EMBL" id="BGPR01000117">
    <property type="protein sequence ID" value="GBL96112.1"/>
    <property type="molecule type" value="Genomic_DNA"/>
</dbReference>
<comment type="caution">
    <text evidence="1">The sequence shown here is derived from an EMBL/GenBank/DDBJ whole genome shotgun (WGS) entry which is preliminary data.</text>
</comment>
<reference evidence="1 2" key="1">
    <citation type="journal article" date="2019" name="Sci. Rep.">
        <title>Orb-weaving spider Araneus ventricosus genome elucidates the spidroin gene catalogue.</title>
        <authorList>
            <person name="Kono N."/>
            <person name="Nakamura H."/>
            <person name="Ohtoshi R."/>
            <person name="Moran D.A.P."/>
            <person name="Shinohara A."/>
            <person name="Yoshida Y."/>
            <person name="Fujiwara M."/>
            <person name="Mori M."/>
            <person name="Tomita M."/>
            <person name="Arakawa K."/>
        </authorList>
    </citation>
    <scope>NUCLEOTIDE SEQUENCE [LARGE SCALE GENOMIC DNA]</scope>
</reference>
<dbReference type="Proteomes" id="UP000499080">
    <property type="component" value="Unassembled WGS sequence"/>
</dbReference>
<protein>
    <submittedName>
        <fullName evidence="1">Uncharacterized protein</fullName>
    </submittedName>
</protein>
<name>A0A4Y2BV82_ARAVE</name>
<dbReference type="AlphaFoldDB" id="A0A4Y2BV82"/>